<dbReference type="GO" id="GO:0003735">
    <property type="term" value="F:structural constituent of ribosome"/>
    <property type="evidence" value="ECO:0007669"/>
    <property type="project" value="InterPro"/>
</dbReference>
<dbReference type="Pfam" id="PF05046">
    <property type="entry name" value="Img2"/>
    <property type="match status" value="1"/>
</dbReference>
<evidence type="ECO:0000256" key="5">
    <source>
        <dbReference type="ARBA" id="ARBA00023274"/>
    </source>
</evidence>
<sequence length="106" mass="11831">MASSLRSLAKKAVPSAASYFVPRNPRQHLPVYTDFRSNGAQCFILIKNIQGHTAALANDLSASLFEPGDPAAVRMRVEQHSNRLVIKGARPDWKDRVVDWLRARGF</sequence>
<comment type="caution">
    <text evidence="7">The sequence shown here is derived from an EMBL/GenBank/DDBJ whole genome shotgun (WGS) entry which is preliminary data.</text>
</comment>
<proteinExistence type="inferred from homology"/>
<dbReference type="GO" id="GO:0006412">
    <property type="term" value="P:translation"/>
    <property type="evidence" value="ECO:0007669"/>
    <property type="project" value="InterPro"/>
</dbReference>
<name>A0AAD7J512_9AGAR</name>
<accession>A0AAD7J512</accession>
<protein>
    <recommendedName>
        <fullName evidence="6">Large ribosomal subunit protein mL49</fullName>
    </recommendedName>
</protein>
<dbReference type="AlphaFoldDB" id="A0AAD7J512"/>
<keyword evidence="4" id="KW-0496">Mitochondrion</keyword>
<dbReference type="PANTHER" id="PTHR13477:SF0">
    <property type="entry name" value="LARGE RIBOSOMAL SUBUNIT PROTEIN ML49"/>
    <property type="match status" value="1"/>
</dbReference>
<dbReference type="Proteomes" id="UP001215280">
    <property type="component" value="Unassembled WGS sequence"/>
</dbReference>
<evidence type="ECO:0000256" key="6">
    <source>
        <dbReference type="ARBA" id="ARBA00035191"/>
    </source>
</evidence>
<organism evidence="7 8">
    <name type="scientific">Mycena maculata</name>
    <dbReference type="NCBI Taxonomy" id="230809"/>
    <lineage>
        <taxon>Eukaryota</taxon>
        <taxon>Fungi</taxon>
        <taxon>Dikarya</taxon>
        <taxon>Basidiomycota</taxon>
        <taxon>Agaricomycotina</taxon>
        <taxon>Agaricomycetes</taxon>
        <taxon>Agaricomycetidae</taxon>
        <taxon>Agaricales</taxon>
        <taxon>Marasmiineae</taxon>
        <taxon>Mycenaceae</taxon>
        <taxon>Mycena</taxon>
    </lineage>
</organism>
<evidence type="ECO:0000313" key="8">
    <source>
        <dbReference type="Proteomes" id="UP001215280"/>
    </source>
</evidence>
<keyword evidence="8" id="KW-1185">Reference proteome</keyword>
<comment type="similarity">
    <text evidence="2">Belongs to the mitochondrion-specific ribosomal protein mL49 family.</text>
</comment>
<gene>
    <name evidence="7" type="ORF">DFH07DRAFT_742323</name>
</gene>
<dbReference type="PANTHER" id="PTHR13477">
    <property type="entry name" value="MITOCHONDRIAL 39S RIBOSOMAL PROTEIN L49"/>
    <property type="match status" value="1"/>
</dbReference>
<dbReference type="InterPro" id="IPR007740">
    <property type="entry name" value="Ribosomal_mL49"/>
</dbReference>
<keyword evidence="3 7" id="KW-0689">Ribosomal protein</keyword>
<dbReference type="Gene3D" id="3.30.780.10">
    <property type="entry name" value="SUI1-like domain"/>
    <property type="match status" value="1"/>
</dbReference>
<dbReference type="EMBL" id="JARJLG010000060">
    <property type="protein sequence ID" value="KAJ7756888.1"/>
    <property type="molecule type" value="Genomic_DNA"/>
</dbReference>
<evidence type="ECO:0000256" key="2">
    <source>
        <dbReference type="ARBA" id="ARBA00005677"/>
    </source>
</evidence>
<evidence type="ECO:0000256" key="4">
    <source>
        <dbReference type="ARBA" id="ARBA00023128"/>
    </source>
</evidence>
<reference evidence="7" key="1">
    <citation type="submission" date="2023-03" db="EMBL/GenBank/DDBJ databases">
        <title>Massive genome expansion in bonnet fungi (Mycena s.s.) driven by repeated elements and novel gene families across ecological guilds.</title>
        <authorList>
            <consortium name="Lawrence Berkeley National Laboratory"/>
            <person name="Harder C.B."/>
            <person name="Miyauchi S."/>
            <person name="Viragh M."/>
            <person name="Kuo A."/>
            <person name="Thoen E."/>
            <person name="Andreopoulos B."/>
            <person name="Lu D."/>
            <person name="Skrede I."/>
            <person name="Drula E."/>
            <person name="Henrissat B."/>
            <person name="Morin E."/>
            <person name="Kohler A."/>
            <person name="Barry K."/>
            <person name="LaButti K."/>
            <person name="Morin E."/>
            <person name="Salamov A."/>
            <person name="Lipzen A."/>
            <person name="Mereny Z."/>
            <person name="Hegedus B."/>
            <person name="Baldrian P."/>
            <person name="Stursova M."/>
            <person name="Weitz H."/>
            <person name="Taylor A."/>
            <person name="Grigoriev I.V."/>
            <person name="Nagy L.G."/>
            <person name="Martin F."/>
            <person name="Kauserud H."/>
        </authorList>
    </citation>
    <scope>NUCLEOTIDE SEQUENCE</scope>
    <source>
        <strain evidence="7">CBHHK188m</strain>
    </source>
</reference>
<keyword evidence="5" id="KW-0687">Ribonucleoprotein</keyword>
<comment type="subcellular location">
    <subcellularLocation>
        <location evidence="1">Mitochondrion</location>
    </subcellularLocation>
</comment>
<evidence type="ECO:0000313" key="7">
    <source>
        <dbReference type="EMBL" id="KAJ7756888.1"/>
    </source>
</evidence>
<evidence type="ECO:0000256" key="1">
    <source>
        <dbReference type="ARBA" id="ARBA00004173"/>
    </source>
</evidence>
<evidence type="ECO:0000256" key="3">
    <source>
        <dbReference type="ARBA" id="ARBA00022980"/>
    </source>
</evidence>
<dbReference type="GO" id="GO:0005762">
    <property type="term" value="C:mitochondrial large ribosomal subunit"/>
    <property type="evidence" value="ECO:0007669"/>
    <property type="project" value="TreeGrafter"/>
</dbReference>